<feature type="region of interest" description="Disordered" evidence="1">
    <location>
        <begin position="1"/>
        <end position="74"/>
    </location>
</feature>
<feature type="compositionally biased region" description="Basic and acidic residues" evidence="1">
    <location>
        <begin position="561"/>
        <end position="575"/>
    </location>
</feature>
<feature type="region of interest" description="Disordered" evidence="1">
    <location>
        <begin position="105"/>
        <end position="137"/>
    </location>
</feature>
<evidence type="ECO:0000256" key="1">
    <source>
        <dbReference type="SAM" id="MobiDB-lite"/>
    </source>
</evidence>
<proteinExistence type="predicted"/>
<keyword evidence="4" id="KW-1185">Reference proteome</keyword>
<feature type="region of interest" description="Disordered" evidence="1">
    <location>
        <begin position="561"/>
        <end position="594"/>
    </location>
</feature>
<feature type="compositionally biased region" description="Polar residues" evidence="1">
    <location>
        <begin position="397"/>
        <end position="411"/>
    </location>
</feature>
<feature type="compositionally biased region" description="Polar residues" evidence="1">
    <location>
        <begin position="206"/>
        <end position="222"/>
    </location>
</feature>
<organism evidence="3 4">
    <name type="scientific">Terfezia boudieri ATCC MYA-4762</name>
    <dbReference type="NCBI Taxonomy" id="1051890"/>
    <lineage>
        <taxon>Eukaryota</taxon>
        <taxon>Fungi</taxon>
        <taxon>Dikarya</taxon>
        <taxon>Ascomycota</taxon>
        <taxon>Pezizomycotina</taxon>
        <taxon>Pezizomycetes</taxon>
        <taxon>Pezizales</taxon>
        <taxon>Pezizaceae</taxon>
        <taxon>Terfezia</taxon>
    </lineage>
</organism>
<dbReference type="STRING" id="1051890.A0A3N4LUB2"/>
<keyword evidence="2" id="KW-1133">Transmembrane helix</keyword>
<dbReference type="EMBL" id="ML121534">
    <property type="protein sequence ID" value="RPB26503.1"/>
    <property type="molecule type" value="Genomic_DNA"/>
</dbReference>
<feature type="compositionally biased region" description="Acidic residues" evidence="1">
    <location>
        <begin position="334"/>
        <end position="348"/>
    </location>
</feature>
<feature type="transmembrane region" description="Helical" evidence="2">
    <location>
        <begin position="921"/>
        <end position="943"/>
    </location>
</feature>
<sequence length="944" mass="102453">MEKKSMIPRQKFNDPETLGTSPVRGIVASGPASTSLPPPPKGHATHTRSKTLTLQLGRGSEPSPETGTGKNRYLASSKYWTGRGTGGLQSPRLHGFSPREVNAFEQRKSIVESIPEEGDENGEGEDEAKGEGEQSAFDMGERGAKLLTEDLEASDRAITSPTLPVGGAGNPGRLFTTPDGPLPILPGVGILPDRLCPSAESEPDGSDTNQHYTSLNRPSISATGKAALQKHTQGSNILLQQPSVTAVDKELPPSPVYPWPRVSPLLPPPDLQGRSRLVSITPSLVAQLEIEESEGGSFSVEHSKGSNTPKAKLRQASGRRVVDAPILSSFSTDTDTDFTEDEQEDEQGQADYLPIQTVPGQLLSLVEIDGGDPAIGRKGSVKRKPVLGKSKLAQEWATRSSYRGDSGQNSPSYPPPTQDRPRLLDIKRANHKRDAHHPFDQESPGAYPKPLSGAAVYEARSSPLVHMSRSKRAKLLGFGGGTREIGNIEHVKGLERGNSVKLEPEKRSSTSAVIGELDDSGRQEDITSDGNERQYEGEGFLGENARYLTRKFEVDVKDTPTEVPAKEFKQERVDSDTDMETGRRRRNLSQSGQSWLEIETASNPTATNPAANNTGGWRDLEAVDSSIMKGEEATPLVEHIKIPEKSTAVNNTTPRLPIYKPPDEINDTQMHSPILSTLTIPPPPSGPKDITNIAQSHTKASPPLLPQHPQQITPRPRKRYVTLTLNLYRGRNESLRTTRILIPISSTGRGYDDQKIFSKIKKEYIAMTGGAWRIWCGLRGIKWVGINEVRTSAFIIPSKKPKRPKLMLIPGMQHLKPVRHLGSHSASSTPTPSHHIPLDPALTRSARLIKYINNPQTARGQRGYMELLRGSMGGLRPATYSVEIVEDWIPLKVGVVGAAPVVGSVAATATMYNIGYGGENMAFQIGILVAILGWGVVGTLVLLS</sequence>
<feature type="compositionally biased region" description="Acidic residues" evidence="1">
    <location>
        <begin position="114"/>
        <end position="126"/>
    </location>
</feature>
<keyword evidence="2" id="KW-0812">Transmembrane</keyword>
<feature type="region of interest" description="Disordered" evidence="1">
    <location>
        <begin position="153"/>
        <end position="249"/>
    </location>
</feature>
<evidence type="ECO:0000256" key="2">
    <source>
        <dbReference type="SAM" id="Phobius"/>
    </source>
</evidence>
<gene>
    <name evidence="3" type="ORF">L211DRAFT_847139</name>
</gene>
<dbReference type="OrthoDB" id="5391478at2759"/>
<feature type="region of interest" description="Disordered" evidence="1">
    <location>
        <begin position="292"/>
        <end position="356"/>
    </location>
</feature>
<dbReference type="AlphaFoldDB" id="A0A3N4LUB2"/>
<dbReference type="Proteomes" id="UP000267821">
    <property type="component" value="Unassembled WGS sequence"/>
</dbReference>
<name>A0A3N4LUB2_9PEZI</name>
<feature type="region of interest" description="Disordered" evidence="1">
    <location>
        <begin position="369"/>
        <end position="451"/>
    </location>
</feature>
<dbReference type="InParanoid" id="A0A3N4LUB2"/>
<evidence type="ECO:0000313" key="4">
    <source>
        <dbReference type="Proteomes" id="UP000267821"/>
    </source>
</evidence>
<keyword evidence="2" id="KW-0472">Membrane</keyword>
<evidence type="ECO:0000313" key="3">
    <source>
        <dbReference type="EMBL" id="RPB26503.1"/>
    </source>
</evidence>
<feature type="compositionally biased region" description="Polar residues" evidence="1">
    <location>
        <begin position="230"/>
        <end position="244"/>
    </location>
</feature>
<accession>A0A3N4LUB2</accession>
<reference evidence="3 4" key="1">
    <citation type="journal article" date="2018" name="Nat. Ecol. Evol.">
        <title>Pezizomycetes genomes reveal the molecular basis of ectomycorrhizal truffle lifestyle.</title>
        <authorList>
            <person name="Murat C."/>
            <person name="Payen T."/>
            <person name="Noel B."/>
            <person name="Kuo A."/>
            <person name="Morin E."/>
            <person name="Chen J."/>
            <person name="Kohler A."/>
            <person name="Krizsan K."/>
            <person name="Balestrini R."/>
            <person name="Da Silva C."/>
            <person name="Montanini B."/>
            <person name="Hainaut M."/>
            <person name="Levati E."/>
            <person name="Barry K.W."/>
            <person name="Belfiori B."/>
            <person name="Cichocki N."/>
            <person name="Clum A."/>
            <person name="Dockter R.B."/>
            <person name="Fauchery L."/>
            <person name="Guy J."/>
            <person name="Iotti M."/>
            <person name="Le Tacon F."/>
            <person name="Lindquist E.A."/>
            <person name="Lipzen A."/>
            <person name="Malagnac F."/>
            <person name="Mello A."/>
            <person name="Molinier V."/>
            <person name="Miyauchi S."/>
            <person name="Poulain J."/>
            <person name="Riccioni C."/>
            <person name="Rubini A."/>
            <person name="Sitrit Y."/>
            <person name="Splivallo R."/>
            <person name="Traeger S."/>
            <person name="Wang M."/>
            <person name="Zifcakova L."/>
            <person name="Wipf D."/>
            <person name="Zambonelli A."/>
            <person name="Paolocci F."/>
            <person name="Nowrousian M."/>
            <person name="Ottonello S."/>
            <person name="Baldrian P."/>
            <person name="Spatafora J.W."/>
            <person name="Henrissat B."/>
            <person name="Nagy L.G."/>
            <person name="Aury J.M."/>
            <person name="Wincker P."/>
            <person name="Grigoriev I.V."/>
            <person name="Bonfante P."/>
            <person name="Martin F.M."/>
        </authorList>
    </citation>
    <scope>NUCLEOTIDE SEQUENCE [LARGE SCALE GENOMIC DNA]</scope>
    <source>
        <strain evidence="3 4">ATCC MYA-4762</strain>
    </source>
</reference>
<feature type="compositionally biased region" description="Basic and acidic residues" evidence="1">
    <location>
        <begin position="419"/>
        <end position="428"/>
    </location>
</feature>
<protein>
    <submittedName>
        <fullName evidence="3">Uncharacterized protein</fullName>
    </submittedName>
</protein>